<sequence>MALNPDSVHIWRTPDGHHYLHWETSDPATAVAVEPIDAVAETRELPPGGPGRARISGLPASRRHFFRLRDSYGTEVVAAARGLGLPGGVNFRDFGGYRAADGRRVRWGYLFRSGNLSRLTDEAQAMFTGLAIDVVCDFRREDEQVSDPSLLPSGPRRINLAITPGSQGSALYDARHRLTDAEAMAEAMRDINREFVRSQSDRYAALFSHLLEPRNERCLVHCAAGKDRTGFAAALVLFALGVPQETVLHDYLLTRHYFDATGELGRVREKYDMHHLDDEVLLPMLQVDESYLGAALGVIAEDYGSTEAYLEEALGVGPAERAALAARYLED</sequence>
<dbReference type="EMBL" id="AUVB01000089">
    <property type="protein sequence ID" value="KGE02541.1"/>
    <property type="molecule type" value="Genomic_DNA"/>
</dbReference>
<dbReference type="GO" id="GO:0004725">
    <property type="term" value="F:protein tyrosine phosphatase activity"/>
    <property type="evidence" value="ECO:0007669"/>
    <property type="project" value="UniProtKB-EC"/>
</dbReference>
<dbReference type="HOGENOM" id="CLU_057546_0_0_6"/>
<dbReference type="InterPro" id="IPR029021">
    <property type="entry name" value="Prot-tyrosine_phosphatase-like"/>
</dbReference>
<name>A0A095XSC1_9GAMM</name>
<dbReference type="AlphaFoldDB" id="A0A095XSC1"/>
<comment type="caution">
    <text evidence="2">The sequence shown here is derived from an EMBL/GenBank/DDBJ whole genome shotgun (WGS) entry which is preliminary data.</text>
</comment>
<dbReference type="EC" id="3.1.3.48" evidence="2"/>
<dbReference type="SUPFAM" id="SSF52799">
    <property type="entry name" value="(Phosphotyrosine protein) phosphatases II"/>
    <property type="match status" value="1"/>
</dbReference>
<dbReference type="Proteomes" id="UP000029640">
    <property type="component" value="Unassembled WGS sequence"/>
</dbReference>
<dbReference type="RefSeq" id="WP_052094410.1">
    <property type="nucleotide sequence ID" value="NZ_KN234753.1"/>
</dbReference>
<evidence type="ECO:0000313" key="3">
    <source>
        <dbReference type="Proteomes" id="UP000029640"/>
    </source>
</evidence>
<keyword evidence="3" id="KW-1185">Reference proteome</keyword>
<dbReference type="OrthoDB" id="1188001at2"/>
<dbReference type="STRING" id="1265313.HRUBRA_02806"/>
<organism evidence="2 3">
    <name type="scientific">Pseudohaliea rubra DSM 19751</name>
    <dbReference type="NCBI Taxonomy" id="1265313"/>
    <lineage>
        <taxon>Bacteria</taxon>
        <taxon>Pseudomonadati</taxon>
        <taxon>Pseudomonadota</taxon>
        <taxon>Gammaproteobacteria</taxon>
        <taxon>Cellvibrionales</taxon>
        <taxon>Halieaceae</taxon>
        <taxon>Pseudohaliea</taxon>
    </lineage>
</organism>
<dbReference type="Gene3D" id="3.90.190.10">
    <property type="entry name" value="Protein tyrosine phosphatase superfamily"/>
    <property type="match status" value="1"/>
</dbReference>
<protein>
    <submittedName>
        <fullName evidence="2">Protein tyrosine phosphatase</fullName>
        <ecNumber evidence="2">3.1.3.48</ecNumber>
    </submittedName>
</protein>
<accession>A0A095XSC1</accession>
<dbReference type="PANTHER" id="PTHR31126">
    <property type="entry name" value="TYROSINE-PROTEIN PHOSPHATASE"/>
    <property type="match status" value="1"/>
</dbReference>
<comment type="similarity">
    <text evidence="1">Belongs to the protein-tyrosine phosphatase family.</text>
</comment>
<dbReference type="InterPro" id="IPR016130">
    <property type="entry name" value="Tyr_Pase_AS"/>
</dbReference>
<keyword evidence="2" id="KW-0378">Hydrolase</keyword>
<dbReference type="eggNOG" id="COG2365">
    <property type="taxonomic scope" value="Bacteria"/>
</dbReference>
<dbReference type="Pfam" id="PF13350">
    <property type="entry name" value="Y_phosphatase3"/>
    <property type="match status" value="1"/>
</dbReference>
<gene>
    <name evidence="2" type="ORF">HRUBRA_02806</name>
</gene>
<evidence type="ECO:0000313" key="2">
    <source>
        <dbReference type="EMBL" id="KGE02541.1"/>
    </source>
</evidence>
<evidence type="ECO:0000256" key="1">
    <source>
        <dbReference type="ARBA" id="ARBA00009580"/>
    </source>
</evidence>
<dbReference type="InterPro" id="IPR026893">
    <property type="entry name" value="Tyr/Ser_Pase_IphP-type"/>
</dbReference>
<dbReference type="PANTHER" id="PTHR31126:SF1">
    <property type="entry name" value="TYROSINE SPECIFIC PROTEIN PHOSPHATASES DOMAIN-CONTAINING PROTEIN"/>
    <property type="match status" value="1"/>
</dbReference>
<reference evidence="2 3" key="1">
    <citation type="journal article" date="2014" name="Genome Announc.">
        <title>Genome Sequence of Gammaproteobacterial Pseudohaliea rubra Type Strain DSM 19751, Isolated from Coastal Seawater of the Mediterranean Sea.</title>
        <authorList>
            <person name="Spring S."/>
            <person name="Fiebig A."/>
            <person name="Riedel T."/>
            <person name="Goker M."/>
            <person name="Klenk H.P."/>
        </authorList>
    </citation>
    <scope>NUCLEOTIDE SEQUENCE [LARGE SCALE GENOMIC DNA]</scope>
    <source>
        <strain evidence="2 3">DSM 19751</strain>
    </source>
</reference>
<proteinExistence type="inferred from homology"/>
<dbReference type="PROSITE" id="PS00383">
    <property type="entry name" value="TYR_PHOSPHATASE_1"/>
    <property type="match status" value="1"/>
</dbReference>